<reference evidence="3" key="2">
    <citation type="journal article" date="2023" name="IMA Fungus">
        <title>Comparative genomic study of the Penicillium genus elucidates a diverse pangenome and 15 lateral gene transfer events.</title>
        <authorList>
            <person name="Petersen C."/>
            <person name="Sorensen T."/>
            <person name="Nielsen M.R."/>
            <person name="Sondergaard T.E."/>
            <person name="Sorensen J.L."/>
            <person name="Fitzpatrick D.A."/>
            <person name="Frisvad J.C."/>
            <person name="Nielsen K.L."/>
        </authorList>
    </citation>
    <scope>NUCLEOTIDE SEQUENCE</scope>
    <source>
        <strain evidence="3">IBT 16125</strain>
    </source>
</reference>
<reference evidence="3" key="1">
    <citation type="submission" date="2022-12" db="EMBL/GenBank/DDBJ databases">
        <authorList>
            <person name="Petersen C."/>
        </authorList>
    </citation>
    <scope>NUCLEOTIDE SEQUENCE</scope>
    <source>
        <strain evidence="3">IBT 16125</strain>
    </source>
</reference>
<feature type="compositionally biased region" description="Gly residues" evidence="1">
    <location>
        <begin position="460"/>
        <end position="475"/>
    </location>
</feature>
<gene>
    <name evidence="3" type="ORF">N7458_001951</name>
</gene>
<evidence type="ECO:0000313" key="3">
    <source>
        <dbReference type="EMBL" id="KAJ5460399.1"/>
    </source>
</evidence>
<dbReference type="RefSeq" id="XP_056769441.1">
    <property type="nucleotide sequence ID" value="XM_056905334.1"/>
</dbReference>
<evidence type="ECO:0000259" key="2">
    <source>
        <dbReference type="Pfam" id="PF25038"/>
    </source>
</evidence>
<accession>A0AAD6CCN2</accession>
<protein>
    <recommendedName>
        <fullName evidence="2">Csf1 C-terminal region domain-containing protein</fullName>
    </recommendedName>
</protein>
<comment type="caution">
    <text evidence="3">The sequence shown here is derived from an EMBL/GenBank/DDBJ whole genome shotgun (WGS) entry which is preliminary data.</text>
</comment>
<dbReference type="AlphaFoldDB" id="A0AAD6CCN2"/>
<name>A0AAD6CCN2_9EURO</name>
<dbReference type="InterPro" id="IPR056779">
    <property type="entry name" value="Csf1_C"/>
</dbReference>
<dbReference type="PANTHER" id="PTHR32085:SF3">
    <property type="entry name" value="PROTEIN CSF1"/>
    <property type="match status" value="1"/>
</dbReference>
<dbReference type="GO" id="GO:0016020">
    <property type="term" value="C:membrane"/>
    <property type="evidence" value="ECO:0007669"/>
    <property type="project" value="InterPro"/>
</dbReference>
<dbReference type="GeneID" id="81595577"/>
<dbReference type="EMBL" id="JAPVEA010000002">
    <property type="protein sequence ID" value="KAJ5460399.1"/>
    <property type="molecule type" value="Genomic_DNA"/>
</dbReference>
<dbReference type="InterPro" id="IPR029636">
    <property type="entry name" value="Csf1"/>
</dbReference>
<organism evidence="3 4">
    <name type="scientific">Penicillium daleae</name>
    <dbReference type="NCBI Taxonomy" id="63821"/>
    <lineage>
        <taxon>Eukaryota</taxon>
        <taxon>Fungi</taxon>
        <taxon>Dikarya</taxon>
        <taxon>Ascomycota</taxon>
        <taxon>Pezizomycotina</taxon>
        <taxon>Eurotiomycetes</taxon>
        <taxon>Eurotiomycetidae</taxon>
        <taxon>Eurotiales</taxon>
        <taxon>Aspergillaceae</taxon>
        <taxon>Penicillium</taxon>
    </lineage>
</organism>
<proteinExistence type="predicted"/>
<sequence>MNSKHLGRTSGMSAILRVSPMKVSLNAKQVQDSLLFREIWLPSDDDESDSVTPPPQPEQPEAQTYIVQRYQQVASTSAFPWNTTIAVEKLEITLDLGSTLGKAQFAIDNAWVSSNKTSDREQSMCINFDSVGIECKGRMAGIVELRSFKVHTSIKWPEETAGNTPLIQASIAFHHLQAKVSFDYQPFLVAHVTKFDFLMYNVREAPGKGGERLFSVLEGDEVQVFCTSLTASQTLALFQAWQRLVQDKQSAYEASLREVERYLRRKSSAVPGRIEARSKELAQKDEEVERAPGSLHTGVVVNIRHVDLGAFPSSFFDNQIFKVEAHDAQARFTVSLESNKIHSALGLTLGQLRVALSGINRPASANLDELSVDAIAQRAAGSRGGTILKVPRLVAGMETWQVPGTRQIDYIFHSTFEGKVDVGWNYSRISFIRDMWESHSRALASRLGKPLPPSAVRITGGTGNGGGQGEGGGAGAEQQDKITAVVNVPQSKYTYTALEPPVIETPQLRDMGEATPPLEWIGLQRDKLPNVTHQIIIVTLLEIAKEVEDAYGTILGT</sequence>
<dbReference type="GO" id="GO:0006113">
    <property type="term" value="P:fermentation"/>
    <property type="evidence" value="ECO:0007669"/>
    <property type="project" value="InterPro"/>
</dbReference>
<feature type="region of interest" description="Disordered" evidence="1">
    <location>
        <begin position="457"/>
        <end position="478"/>
    </location>
</feature>
<dbReference type="Proteomes" id="UP001213681">
    <property type="component" value="Unassembled WGS sequence"/>
</dbReference>
<keyword evidence="4" id="KW-1185">Reference proteome</keyword>
<evidence type="ECO:0000313" key="4">
    <source>
        <dbReference type="Proteomes" id="UP001213681"/>
    </source>
</evidence>
<evidence type="ECO:0000256" key="1">
    <source>
        <dbReference type="SAM" id="MobiDB-lite"/>
    </source>
</evidence>
<dbReference type="PANTHER" id="PTHR32085">
    <property type="entry name" value="PROTEIN CSF1"/>
    <property type="match status" value="1"/>
</dbReference>
<dbReference type="Pfam" id="PF25038">
    <property type="entry name" value="Csf1_C"/>
    <property type="match status" value="1"/>
</dbReference>
<feature type="domain" description="Csf1 C-terminal region" evidence="2">
    <location>
        <begin position="18"/>
        <end position="556"/>
    </location>
</feature>